<dbReference type="InterPro" id="IPR035699">
    <property type="entry name" value="AAA_6"/>
</dbReference>
<feature type="domain" description="Dynein heavy chain linker" evidence="18">
    <location>
        <begin position="737"/>
        <end position="1050"/>
    </location>
</feature>
<dbReference type="Pfam" id="PF18198">
    <property type="entry name" value="AAA_lid_11"/>
    <property type="match status" value="1"/>
</dbReference>
<dbReference type="GO" id="GO:0031514">
    <property type="term" value="C:motile cilium"/>
    <property type="evidence" value="ECO:0007669"/>
    <property type="project" value="UniProtKB-SubCell"/>
</dbReference>
<dbReference type="Gene3D" id="1.20.1270.280">
    <property type="match status" value="1"/>
</dbReference>
<dbReference type="Pfam" id="PF22597">
    <property type="entry name" value="DYN_lid"/>
    <property type="match status" value="1"/>
</dbReference>
<evidence type="ECO:0000256" key="13">
    <source>
        <dbReference type="ARBA" id="ARBA00023212"/>
    </source>
</evidence>
<dbReference type="Gene3D" id="1.10.8.720">
    <property type="entry name" value="Region D6 of dynein motor"/>
    <property type="match status" value="1"/>
</dbReference>
<evidence type="ECO:0000256" key="1">
    <source>
        <dbReference type="ARBA" id="ARBA00004230"/>
    </source>
</evidence>
<evidence type="ECO:0000259" key="25">
    <source>
        <dbReference type="Pfam" id="PF18199"/>
    </source>
</evidence>
<dbReference type="GO" id="GO:0051959">
    <property type="term" value="F:dynein light intermediate chain binding"/>
    <property type="evidence" value="ECO:0007669"/>
    <property type="project" value="InterPro"/>
</dbReference>
<evidence type="ECO:0000256" key="16">
    <source>
        <dbReference type="SAM" id="MobiDB-lite"/>
    </source>
</evidence>
<evidence type="ECO:0000256" key="11">
    <source>
        <dbReference type="ARBA" id="ARBA00023069"/>
    </source>
</evidence>
<dbReference type="Gene3D" id="1.20.140.100">
    <property type="entry name" value="Dynein heavy chain, N-terminal domain 2"/>
    <property type="match status" value="1"/>
</dbReference>
<dbReference type="STRING" id="126957.T1J4J2"/>
<evidence type="ECO:0000256" key="4">
    <source>
        <dbReference type="ARBA" id="ARBA00022490"/>
    </source>
</evidence>
<dbReference type="eggNOG" id="KOG3595">
    <property type="taxonomic scope" value="Eukaryota"/>
</dbReference>
<dbReference type="InterPro" id="IPR024317">
    <property type="entry name" value="Dynein_heavy_chain_D4_dom"/>
</dbReference>
<dbReference type="InterPro" id="IPR042228">
    <property type="entry name" value="Dynein_linker_3"/>
</dbReference>
<dbReference type="Gene3D" id="3.40.50.300">
    <property type="entry name" value="P-loop containing nucleotide triphosphate hydrolases"/>
    <property type="match status" value="5"/>
</dbReference>
<evidence type="ECO:0000259" key="22">
    <source>
        <dbReference type="Pfam" id="PF12781"/>
    </source>
</evidence>
<reference evidence="28" key="1">
    <citation type="submission" date="2011-05" db="EMBL/GenBank/DDBJ databases">
        <authorList>
            <person name="Richards S.R."/>
            <person name="Qu J."/>
            <person name="Jiang H."/>
            <person name="Jhangiani S.N."/>
            <person name="Agravi P."/>
            <person name="Goodspeed R."/>
            <person name="Gross S."/>
            <person name="Mandapat C."/>
            <person name="Jackson L."/>
            <person name="Mathew T."/>
            <person name="Pu L."/>
            <person name="Thornton R."/>
            <person name="Saada N."/>
            <person name="Wilczek-Boney K.B."/>
            <person name="Lee S."/>
            <person name="Kovar C."/>
            <person name="Wu Y."/>
            <person name="Scherer S.E."/>
            <person name="Worley K.C."/>
            <person name="Muzny D.M."/>
            <person name="Gibbs R."/>
        </authorList>
    </citation>
    <scope>NUCLEOTIDE SEQUENCE</scope>
    <source>
        <strain evidence="28">Brora</strain>
    </source>
</reference>
<keyword evidence="28" id="KW-1185">Reference proteome</keyword>
<dbReference type="FunFam" id="3.40.50.300:FF:002141">
    <property type="entry name" value="Dynein heavy chain"/>
    <property type="match status" value="1"/>
</dbReference>
<dbReference type="Gene3D" id="1.20.58.1120">
    <property type="match status" value="1"/>
</dbReference>
<feature type="coiled-coil region" evidence="15">
    <location>
        <begin position="2576"/>
        <end position="2620"/>
    </location>
</feature>
<dbReference type="Proteomes" id="UP000014500">
    <property type="component" value="Unassembled WGS sequence"/>
</dbReference>
<keyword evidence="12" id="KW-0505">Motor protein</keyword>
<dbReference type="PANTHER" id="PTHR22878">
    <property type="entry name" value="DYNEIN HEAVY CHAIN 6, AXONEMAL-LIKE-RELATED"/>
    <property type="match status" value="1"/>
</dbReference>
<keyword evidence="8" id="KW-0282">Flagellum</keyword>
<evidence type="ECO:0000256" key="8">
    <source>
        <dbReference type="ARBA" id="ARBA00022846"/>
    </source>
</evidence>
<evidence type="ECO:0008006" key="29">
    <source>
        <dbReference type="Google" id="ProtNLM"/>
    </source>
</evidence>
<feature type="domain" description="Dynein heavy chain C-terminal" evidence="25">
    <location>
        <begin position="3495"/>
        <end position="3821"/>
    </location>
</feature>
<dbReference type="Pfam" id="PF18199">
    <property type="entry name" value="Dynein_C"/>
    <property type="match status" value="1"/>
</dbReference>
<dbReference type="Pfam" id="PF12775">
    <property type="entry name" value="AAA_7"/>
    <property type="match status" value="1"/>
</dbReference>
<dbReference type="InterPro" id="IPR043157">
    <property type="entry name" value="Dynein_AAA1S"/>
</dbReference>
<dbReference type="FunFam" id="3.40.50.300:FF:000362">
    <property type="entry name" value="Dynein, axonemal, heavy chain 6"/>
    <property type="match status" value="1"/>
</dbReference>
<dbReference type="Gene3D" id="1.20.920.20">
    <property type="match status" value="2"/>
</dbReference>
<dbReference type="GO" id="GO:0005930">
    <property type="term" value="C:axoneme"/>
    <property type="evidence" value="ECO:0007669"/>
    <property type="project" value="UniProtKB-SubCell"/>
</dbReference>
<dbReference type="Gene3D" id="1.10.8.710">
    <property type="match status" value="1"/>
</dbReference>
<dbReference type="InterPro" id="IPR041658">
    <property type="entry name" value="AAA_lid_11"/>
</dbReference>
<dbReference type="PANTHER" id="PTHR22878:SF68">
    <property type="entry name" value="DYNEIN HEAVY CHAIN 6, AXONEMAL-LIKE"/>
    <property type="match status" value="1"/>
</dbReference>
<evidence type="ECO:0000256" key="9">
    <source>
        <dbReference type="ARBA" id="ARBA00023017"/>
    </source>
</evidence>
<dbReference type="Pfam" id="PF17852">
    <property type="entry name" value="Dynein_AAA_lid"/>
    <property type="match status" value="1"/>
</dbReference>
<dbReference type="FunFam" id="3.20.180.20:FF:000003">
    <property type="entry name" value="Dynein heavy chain 12, axonemal"/>
    <property type="match status" value="1"/>
</dbReference>
<keyword evidence="13" id="KW-0206">Cytoskeleton</keyword>
<dbReference type="FunFam" id="3.40.50.300:FF:001145">
    <property type="entry name" value="Putative dynein heavy chain"/>
    <property type="match status" value="1"/>
</dbReference>
<dbReference type="InterPro" id="IPR035706">
    <property type="entry name" value="AAA_9"/>
</dbReference>
<dbReference type="Pfam" id="PF12781">
    <property type="entry name" value="AAA_9"/>
    <property type="match status" value="1"/>
</dbReference>
<dbReference type="PhylomeDB" id="T1J4J2"/>
<dbReference type="InterPro" id="IPR054354">
    <property type="entry name" value="DYNC2H1-like_lid"/>
</dbReference>
<dbReference type="InterPro" id="IPR027417">
    <property type="entry name" value="P-loop_NTPase"/>
</dbReference>
<dbReference type="SUPFAM" id="SSF52540">
    <property type="entry name" value="P-loop containing nucleoside triphosphate hydrolases"/>
    <property type="match status" value="4"/>
</dbReference>
<keyword evidence="4" id="KW-0963">Cytoplasm</keyword>
<evidence type="ECO:0000256" key="7">
    <source>
        <dbReference type="ARBA" id="ARBA00022840"/>
    </source>
</evidence>
<dbReference type="GO" id="GO:0005524">
    <property type="term" value="F:ATP binding"/>
    <property type="evidence" value="ECO:0007669"/>
    <property type="project" value="UniProtKB-KW"/>
</dbReference>
<dbReference type="GO" id="GO:0005874">
    <property type="term" value="C:microtubule"/>
    <property type="evidence" value="ECO:0007669"/>
    <property type="project" value="UniProtKB-KW"/>
</dbReference>
<dbReference type="Gene3D" id="1.10.8.1220">
    <property type="match status" value="1"/>
</dbReference>
<keyword evidence="11" id="KW-0969">Cilium</keyword>
<dbReference type="InterPro" id="IPR024743">
    <property type="entry name" value="Dynein_HC_stalk"/>
</dbReference>
<evidence type="ECO:0000256" key="6">
    <source>
        <dbReference type="ARBA" id="ARBA00022741"/>
    </source>
</evidence>
<keyword evidence="10 15" id="KW-0175">Coiled coil</keyword>
<feature type="domain" description="Dynein heavy chain region D6 P-loop" evidence="17">
    <location>
        <begin position="3204"/>
        <end position="3319"/>
    </location>
</feature>
<evidence type="ECO:0000259" key="19">
    <source>
        <dbReference type="Pfam" id="PF12774"/>
    </source>
</evidence>
<dbReference type="Gene3D" id="3.20.180.20">
    <property type="entry name" value="Dynein heavy chain, N-terminal domain 2"/>
    <property type="match status" value="1"/>
</dbReference>
<sequence length="3825" mass="439187">QELLLREGISKERTSTRRKSLDQSLSTGGSGSDNIVLPEGTNFLLLDAKIFEDINDPHSIVQLIKKYKEIGFLYVIHMVSRSSIHFSPYKLKIVAYDKIIKDDFFTISSHGVTHYWEKEVTFTDLNRWEKDYKLYRQLLTKTTFGKFRQWKAFKVWYKTVRFVITKVRIGYLESQLFILQTHTRTALLEINRMKANLNLETLINISDGCQFTLSLLFKMQMQTMNDLRDELNKFRILAKGIVLKACRDTLLQAGFVPDDCVLDYPELAANADKTTYAEQANKRNYCNKLTRFIRIVDYFIITFKFQIVRNSCAYLLSIMKMQLQRYYQSLNPLPENEEEEQDPLKLLSVDLADKKLNQFKAKEITALFSITLLLQDRKLVFEPNAVTFVDTLMSIMALRQEVMRWIPNLTPDAQFESFTRPMINWKVEEKTCGLGPNIAFEKVTEAFQLASDYSNSMEYIKDFYLENEMLDVQSLNSPVYGKSKFGIQGVEFFQKTLNKHLQEEIIVEAIPNLKNLGLLVIDLASFRSLVYPSPTACLTALRDIIPVIGRGRMDSLYLELQTAQSKMERRAITTQENVEHIMFVDHFTQRTLPPTIMTVRMIVDNRADQRQLYIDRFCKSVDKDIANMDLELISIKAECENPKLLELETDRDFIDKALGDLEKKLNEFTKTAETFRKYQKHFDVGPMSSEQNKKFIVFETVSVEFAGRLGQSSYTVDGNGNDHRPAKSQLTTKTLGKIEQALNVSFAERPLTLSLLKELAQTDEIKEQLTKISLAATAEYGLEMLLRKMEDSWKGTEFTLTAHRDSRDVFILAPTDDIQQLLDESITNVGVILGSRNCAPVKSRTEEWDARLKLFNKTLEAWWKVQRMWLYLESIFSAPDIQRQLSVEAKIFLQVDKIWKDIMRKTNKLPVAMLAAIQPGMLESFQNCISLLDQVMKCLDAYLESKCMIFSRFFFLSNDELLEILTQGRNPLAVQPHLRKCFDGIIGLEFNYEESESGALVATNEILQMFSAENEHVNMTKGLKARGNVEDWLQRVEESMRQSVKKAIRMALSDYGEKAFEIWVVSGHCSQSVLSIAGAMWAAQVERILTLPDDSTLLAMVEFEKKCFENLAKLSFLVRGYLEPLQRSTLGALITLDVHSRDIITDLVQENVYSNTDFKWLRQLRYYWDFEMDALFCRMSNNVFQYGYEYLGASPRLVVTPLTDRHYLCSIGAMTLNLGAAPAGPAGTGKTETTKDLSKAMANSCVVFNCSDGMDYLMMGRFFKGIIQTGAWACFDEFNRIELEVLSVVAQQLITVRLAKMNRVSRFMFEGVEIRLNTTCNSFITMNPGYAGRTELPDNLKALFRPISMMVPNYMLIAEVIFYSEGFTDSKNLARKMAHMYQLCGEQLSKQDHYDFGMRAVKSVLVMAGALKRENPDKTEAYILAQSLFDSNLPKFLSMDAKIFTALMKDLFPSVDILAQEYGMLETAILKAINTKKLQPHPAFIKKVIQYYDTTVVRHGIMLVGPPAAGKTSCYEILQDALTWLHNQGIKHPHYKPVHVLVLNPKSVSVSELYGEFNRSTGDWHDGLLGYYFRLNVQANDKDHRWIVCDGPVDSVWIENLNSVLDDNKLLCLTNSERILLTPQIRCLYEVQDLMQATPATVSRCGMVYLDPNETRWEPYVESWLNRISIADNEHLINYIWDLFDIYLDDCIKFVNKYCLQIIPQVELCRVITMCNLMESILFVTTEMDMTLEFQKICTVLSQGFVLSLVWSFGGNLVEDSKESFELFVRQLFEDNPDAKLPSEQSLWGLFIDFDKKRLDVWDKIIPHFQFDVQMPFYNILVPTVDTVRFGYILEKLLAVKMPVLYTGISGVGKSVIARYHLSLIKDKSNYVPVFINFSAQTSSNVTQDLIEAKLVKKKKSMLGAPIGKRVIIFLDDVNMPKLDDYGSQAPLELLRQFLDFKGFYDRDKLTWKQISDVTLSAACAPPGGARNPLPGRFVRHFGVFSIPEPSDVRVKQIYKAIMNGFFYFHPFSNRVKSKIDLIVNSAVEVYMRMKDDLLPTPDKSHYIFNLRDLSKCFEGITSASPTTIRDGPGVYKLFIHEAQRVFHDRLINMDDKMVFHDVICKMYELGFSIQLTPQSFVDEPLIFADFLKMGVDRPDRVYEQVTSLEKLTTVLKEYIFDYNLTNPKEMNLVFFVDAMLHITRIVRILRRPRGNMLLVGVGGTGKQSLTRLATFISSCQFFTIELKRGYDHQSFFDDLKKLNYMSAVKANDTVFMITDTQIVMEDFVEDINNLLNSGEVPGMYASEDIEAVMIAIRPLAKDAGLNEGNREVVYNFFLNRCRTYIHMLLCMSPIGDSLRSRCRMFPSLINECTIDWFLKWPDDALLNVAKNTFKTIDFGENTEELRGAIPSMCVTVHQSVTEISERFYTALRRRYYTTPTSYLELLNLFTNLLASKKQRLNDELSKVEIGLVKLKETSEVVIEMQLQLNELAPDLETKSQATEEIMLKLIEEQEAADLLLQIVKEDEAMAKVKAEETQLYAEETQRILDGALPRLQQALDSLDSLDKSDIAEVRVFLSPPELVTFVMEAVCVLLNEEVEIANKELELVVKILEAKQERLTKVEEDIAELQVKYNQSHEEKEEVAYLIDQVASRLQRASKLNTGLANEHMRWHATAKRLRAELSHVVGDVFVATACIAYYGAFTTEYRQELVPFWVSYTKSVNVPISDDFSLVSVMADPIEIRQWQMDGLPKDSLSTENAILVKRARRWPLLIDPQDQGNRWIRNMETRNGMILLKFADSNFLKQLEYALEMGLPVLLEDVGEVLEPVLEPVLLKETIKQGHVRFMRLGEKLVPFDEGFKLYMTTKLSNPHYLPEIAIKVTIINFTVTVRGLEDQLLSDCVQIERPDLEVTRQELIVRINNDQKLLNQIEDTILRLLFSSEGNILDNEALLKTLDDSKTTSAEIGGRLLEAEKTEQMITTAREQYRAIAARGSIMYFVIASLADLDPMYQNSLKYFNQLFNQCIESSADSTDSSSLEGHIHELTQKITLTTYLNIARGLYEKHRLVYLMLLCADIMIYGKQISREEWNLFLRGIPNIQINVPPKPQITWLTEAAWELCFHLEYFIPALAGLHEELISSPITIVIGGFKIFLNPRKWDGYSASDISKRNVWAHKLNGIQRLILIKAFHEDKVTTAITEFVAFYMGRQFVESPPTDLPTLFEDLSKSTPLIFLLVQGSDPTESFMRFAKERRVQDRVFGVSLGQGQGPIAEKRINSAFLNGDWVYLQNCHVLSKWMIKLENIIKNMIEDPRPLHPNFRLFLSSMPLKGFPVSILQCAVKVTVEPPKGLRANLKGAMLNIPTTFIEDHIMQLHWRRMVFSLMFYHAILQERKKFGPLGWNVKYEFNDSDRECVLLTMELFCRNGDMYWDALIYTIHSIIYGGRITDTWDQRTLITILKTFFCPEALEKTYKFSPSGVYYAPSVITHEEYVNYIDNLPIIDDPEVFGLHDNANLSYQISETRILLGTLLSVQPQISEGAGVSPQDIVAEMANNMMGKLCTTIDVDRGLKSLFVMDSLNRQKPTSVVLLQEIERFNKFIVYIQDITKKLQKAVKGIILMDHKLEEIFNSMLSNQIPQYYNKYGYPSLKTFGSWLKDLILRIEFIEEWLTTGDPVSYWISSFFFPQAFNTAILQAHARKYNLPIDELVFENTILPTVILQQDLSYSMDQKIRNNMLDVLSTIIIPDEGALIHGLFLDAARFDVKRMRLVDSLPREMQSPLPVAHLLPRLTSEYLEDTKDYPAPVYKTSVRFGTLSTTGHSTNYVMIVHIPTKQPPDFWIIRGTALLTQITD</sequence>
<dbReference type="Gene3D" id="1.20.920.30">
    <property type="match status" value="1"/>
</dbReference>
<dbReference type="HOGENOM" id="CLU_000038_0_1_1"/>
<evidence type="ECO:0000259" key="23">
    <source>
        <dbReference type="Pfam" id="PF17852"/>
    </source>
</evidence>
<dbReference type="InterPro" id="IPR004273">
    <property type="entry name" value="Dynein_heavy_D6_P-loop"/>
</dbReference>
<dbReference type="InterPro" id="IPR042222">
    <property type="entry name" value="Dynein_2_N"/>
</dbReference>
<dbReference type="EnsemblMetazoa" id="SMAR008528-RA">
    <property type="protein sequence ID" value="SMAR008528-PA"/>
    <property type="gene ID" value="SMAR008528"/>
</dbReference>
<dbReference type="FunFam" id="1.10.8.1220:FF:000001">
    <property type="entry name" value="Dynein axonemal heavy chain 5"/>
    <property type="match status" value="1"/>
</dbReference>
<evidence type="ECO:0000256" key="3">
    <source>
        <dbReference type="ARBA" id="ARBA00008887"/>
    </source>
</evidence>
<dbReference type="InterPro" id="IPR041228">
    <property type="entry name" value="Dynein_C"/>
</dbReference>
<dbReference type="InterPro" id="IPR041466">
    <property type="entry name" value="Dynein_AAA5_ext"/>
</dbReference>
<evidence type="ECO:0000313" key="28">
    <source>
        <dbReference type="Proteomes" id="UP000014500"/>
    </source>
</evidence>
<name>T1J4J2_STRMM</name>
<evidence type="ECO:0000313" key="27">
    <source>
        <dbReference type="EnsemblMetazoa" id="SMAR008528-PA"/>
    </source>
</evidence>
<evidence type="ECO:0000256" key="2">
    <source>
        <dbReference type="ARBA" id="ARBA00004430"/>
    </source>
</evidence>
<keyword evidence="7" id="KW-0067">ATP-binding</keyword>
<dbReference type="Gene3D" id="1.10.472.130">
    <property type="match status" value="1"/>
</dbReference>
<feature type="domain" description="Dynein heavy chain AAA 5 extension" evidence="23">
    <location>
        <begin position="1682"/>
        <end position="1803"/>
    </location>
</feature>
<dbReference type="FunFam" id="3.40.50.300:FF:000063">
    <property type="entry name" value="dynein heavy chain 6, axonemal"/>
    <property type="match status" value="1"/>
</dbReference>
<reference evidence="27" key="2">
    <citation type="submission" date="2015-02" db="UniProtKB">
        <authorList>
            <consortium name="EnsemblMetazoa"/>
        </authorList>
    </citation>
    <scope>IDENTIFICATION</scope>
</reference>
<evidence type="ECO:0000259" key="18">
    <source>
        <dbReference type="Pfam" id="PF08393"/>
    </source>
</evidence>
<dbReference type="Pfam" id="PF12777">
    <property type="entry name" value="MT"/>
    <property type="match status" value="1"/>
</dbReference>
<dbReference type="GO" id="GO:0007018">
    <property type="term" value="P:microtubule-based movement"/>
    <property type="evidence" value="ECO:0007669"/>
    <property type="project" value="InterPro"/>
</dbReference>
<dbReference type="FunFam" id="1.20.140.100:FF:000004">
    <property type="entry name" value="Dynein axonemal heavy chain 6"/>
    <property type="match status" value="1"/>
</dbReference>
<keyword evidence="9" id="KW-0243">Dynein</keyword>
<dbReference type="GO" id="GO:0045505">
    <property type="term" value="F:dynein intermediate chain binding"/>
    <property type="evidence" value="ECO:0007669"/>
    <property type="project" value="InterPro"/>
</dbReference>
<keyword evidence="14" id="KW-0966">Cell projection</keyword>
<dbReference type="FunFam" id="3.10.490.20:FF:000005">
    <property type="entry name" value="Dynein axonemal heavy chain 6"/>
    <property type="match status" value="1"/>
</dbReference>
<dbReference type="InterPro" id="IPR043160">
    <property type="entry name" value="Dynein_C_barrel"/>
</dbReference>
<dbReference type="FunFam" id="1.20.920.30:FF:000005">
    <property type="entry name" value="Dynein, axonemal, heavy chain 2"/>
    <property type="match status" value="1"/>
</dbReference>
<organism evidence="27 28">
    <name type="scientific">Strigamia maritima</name>
    <name type="common">European centipede</name>
    <name type="synonym">Geophilus maritimus</name>
    <dbReference type="NCBI Taxonomy" id="126957"/>
    <lineage>
        <taxon>Eukaryota</taxon>
        <taxon>Metazoa</taxon>
        <taxon>Ecdysozoa</taxon>
        <taxon>Arthropoda</taxon>
        <taxon>Myriapoda</taxon>
        <taxon>Chilopoda</taxon>
        <taxon>Pleurostigmophora</taxon>
        <taxon>Geophilomorpha</taxon>
        <taxon>Linotaeniidae</taxon>
        <taxon>Strigamia</taxon>
    </lineage>
</organism>
<comment type="similarity">
    <text evidence="3">Belongs to the dynein heavy chain family.</text>
</comment>
<evidence type="ECO:0000256" key="5">
    <source>
        <dbReference type="ARBA" id="ARBA00022701"/>
    </source>
</evidence>
<dbReference type="Gene3D" id="3.10.490.20">
    <property type="match status" value="1"/>
</dbReference>
<keyword evidence="5" id="KW-0493">Microtubule</keyword>
<feature type="domain" description="Dynein heavy chain coiled coil stalk" evidence="20">
    <location>
        <begin position="2580"/>
        <end position="2698"/>
    </location>
</feature>
<dbReference type="EMBL" id="JH431845">
    <property type="status" value="NOT_ANNOTATED_CDS"/>
    <property type="molecule type" value="Genomic_DNA"/>
</dbReference>
<feature type="domain" description="Dynein 2 heavy chain 1 cytoplasmic ATPase lid" evidence="26">
    <location>
        <begin position="2014"/>
        <end position="2097"/>
    </location>
</feature>
<evidence type="ECO:0000256" key="15">
    <source>
        <dbReference type="SAM" id="Coils"/>
    </source>
</evidence>
<feature type="domain" description="Dynein heavy chain ATP-binding dynein motor region" evidence="22">
    <location>
        <begin position="2723"/>
        <end position="2944"/>
    </location>
</feature>
<evidence type="ECO:0000259" key="26">
    <source>
        <dbReference type="Pfam" id="PF22597"/>
    </source>
</evidence>
<evidence type="ECO:0000259" key="24">
    <source>
        <dbReference type="Pfam" id="PF18198"/>
    </source>
</evidence>
<dbReference type="InterPro" id="IPR026983">
    <property type="entry name" value="DHC"/>
</dbReference>
<evidence type="ECO:0000256" key="10">
    <source>
        <dbReference type="ARBA" id="ARBA00023054"/>
    </source>
</evidence>
<evidence type="ECO:0000256" key="14">
    <source>
        <dbReference type="ARBA" id="ARBA00023273"/>
    </source>
</evidence>
<dbReference type="Gene3D" id="6.10.140.1060">
    <property type="match status" value="1"/>
</dbReference>
<dbReference type="OMA" id="VESFDWQ"/>
<evidence type="ECO:0000256" key="12">
    <source>
        <dbReference type="ARBA" id="ARBA00023175"/>
    </source>
</evidence>
<protein>
    <recommendedName>
        <fullName evidence="29">AAA+ ATPase domain-containing protein</fullName>
    </recommendedName>
</protein>
<feature type="domain" description="Dynein heavy chain hydrolytic ATP-binding dynein motor region" evidence="19">
    <location>
        <begin position="1186"/>
        <end position="1512"/>
    </location>
</feature>
<feature type="domain" description="Dynein heavy chain AAA lid" evidence="24">
    <location>
        <begin position="3351"/>
        <end position="3488"/>
    </location>
</feature>
<proteinExistence type="inferred from homology"/>
<feature type="domain" description="Dynein heavy chain AAA module D4" evidence="21">
    <location>
        <begin position="2171"/>
        <end position="2433"/>
    </location>
</feature>
<dbReference type="Pfam" id="PF03028">
    <property type="entry name" value="Dynein_heavy"/>
    <property type="match status" value="1"/>
</dbReference>
<dbReference type="Pfam" id="PF08393">
    <property type="entry name" value="DHC_N2"/>
    <property type="match status" value="1"/>
</dbReference>
<dbReference type="GO" id="GO:0030286">
    <property type="term" value="C:dynein complex"/>
    <property type="evidence" value="ECO:0007669"/>
    <property type="project" value="UniProtKB-KW"/>
</dbReference>
<dbReference type="InterPro" id="IPR013602">
    <property type="entry name" value="Dynein_heavy_linker"/>
</dbReference>
<dbReference type="FunFam" id="1.20.58.1120:FF:000007">
    <property type="entry name" value="Dynein heavy chain 4"/>
    <property type="match status" value="1"/>
</dbReference>
<evidence type="ECO:0000259" key="20">
    <source>
        <dbReference type="Pfam" id="PF12777"/>
    </source>
</evidence>
<keyword evidence="6" id="KW-0547">Nucleotide-binding</keyword>
<feature type="region of interest" description="Disordered" evidence="16">
    <location>
        <begin position="13"/>
        <end position="33"/>
    </location>
</feature>
<dbReference type="FunFam" id="1.10.8.710:FF:000001">
    <property type="entry name" value="Dynein axonemal heavy chain 2"/>
    <property type="match status" value="1"/>
</dbReference>
<evidence type="ECO:0000259" key="17">
    <source>
        <dbReference type="Pfam" id="PF03028"/>
    </source>
</evidence>
<accession>T1J4J2</accession>
<dbReference type="Pfam" id="PF12774">
    <property type="entry name" value="AAA_6"/>
    <property type="match status" value="1"/>
</dbReference>
<evidence type="ECO:0000259" key="21">
    <source>
        <dbReference type="Pfam" id="PF12780"/>
    </source>
</evidence>
<dbReference type="GO" id="GO:0008569">
    <property type="term" value="F:minus-end-directed microtubule motor activity"/>
    <property type="evidence" value="ECO:0007669"/>
    <property type="project" value="InterPro"/>
</dbReference>
<comment type="subcellular location">
    <subcellularLocation>
        <location evidence="1">Cell projection</location>
        <location evidence="1">Cilium</location>
        <location evidence="1">Flagellum</location>
    </subcellularLocation>
    <subcellularLocation>
        <location evidence="2">Cytoplasm</location>
        <location evidence="2">Cytoskeleton</location>
        <location evidence="2">Cilium axoneme</location>
    </subcellularLocation>
</comment>
<dbReference type="InterPro" id="IPR042219">
    <property type="entry name" value="AAA_lid_11_sf"/>
</dbReference>
<dbReference type="Pfam" id="PF12780">
    <property type="entry name" value="AAA_8"/>
    <property type="match status" value="1"/>
</dbReference>